<proteinExistence type="predicted"/>
<organism evidence="2 3">
    <name type="scientific">Roseofilum capinflatum BLCC-M114</name>
    <dbReference type="NCBI Taxonomy" id="3022440"/>
    <lineage>
        <taxon>Bacteria</taxon>
        <taxon>Bacillati</taxon>
        <taxon>Cyanobacteriota</taxon>
        <taxon>Cyanophyceae</taxon>
        <taxon>Desertifilales</taxon>
        <taxon>Desertifilaceae</taxon>
        <taxon>Roseofilum</taxon>
        <taxon>Roseofilum capinflatum</taxon>
    </lineage>
</organism>
<dbReference type="Proteomes" id="UP001235849">
    <property type="component" value="Unassembled WGS sequence"/>
</dbReference>
<name>A0ABT7B6P0_9CYAN</name>
<evidence type="ECO:0000313" key="3">
    <source>
        <dbReference type="Proteomes" id="UP001235849"/>
    </source>
</evidence>
<evidence type="ECO:0000256" key="1">
    <source>
        <dbReference type="SAM" id="Coils"/>
    </source>
</evidence>
<sequence>MLETSDRVVAQKRDKAELKIRCSDPEALKIFIERTMAERLRSLSDGIRQTEDRLQEFEAKYQQSTEEFLRRFKNDELQHTFDFDEWIGESRMLKRLRAKAEQLKGIEFVD</sequence>
<reference evidence="2 3" key="1">
    <citation type="submission" date="2023-01" db="EMBL/GenBank/DDBJ databases">
        <title>Novel diversity within Roseofilum (Cyanobacteria; Desertifilaceae) from marine benthic mats with descriptions of four novel species.</title>
        <authorList>
            <person name="Wang Y."/>
            <person name="Berthold D.E."/>
            <person name="Hu J."/>
            <person name="Lefler F.W."/>
            <person name="Laughinghouse H.D. IV."/>
        </authorList>
    </citation>
    <scope>NUCLEOTIDE SEQUENCE [LARGE SCALE GENOMIC DNA]</scope>
    <source>
        <strain evidence="2 3">BLCC-M114</strain>
    </source>
</reference>
<keyword evidence="3" id="KW-1185">Reference proteome</keyword>
<accession>A0ABT7B6P0</accession>
<evidence type="ECO:0000313" key="2">
    <source>
        <dbReference type="EMBL" id="MDJ1173963.1"/>
    </source>
</evidence>
<protein>
    <submittedName>
        <fullName evidence="2">Uncharacterized protein</fullName>
    </submittedName>
</protein>
<gene>
    <name evidence="2" type="ORF">PMG25_07640</name>
</gene>
<dbReference type="RefSeq" id="WP_283766302.1">
    <property type="nucleotide sequence ID" value="NZ_JAQOSO010000036.1"/>
</dbReference>
<keyword evidence="1" id="KW-0175">Coiled coil</keyword>
<feature type="coiled-coil region" evidence="1">
    <location>
        <begin position="40"/>
        <end position="67"/>
    </location>
</feature>
<comment type="caution">
    <text evidence="2">The sequence shown here is derived from an EMBL/GenBank/DDBJ whole genome shotgun (WGS) entry which is preliminary data.</text>
</comment>
<dbReference type="EMBL" id="JAQOSO010000036">
    <property type="protein sequence ID" value="MDJ1173963.1"/>
    <property type="molecule type" value="Genomic_DNA"/>
</dbReference>